<keyword evidence="4 6" id="KW-0472">Membrane</keyword>
<feature type="region of interest" description="Disordered" evidence="5">
    <location>
        <begin position="149"/>
        <end position="169"/>
    </location>
</feature>
<evidence type="ECO:0000256" key="6">
    <source>
        <dbReference type="SAM" id="Phobius"/>
    </source>
</evidence>
<evidence type="ECO:0000256" key="3">
    <source>
        <dbReference type="ARBA" id="ARBA00022989"/>
    </source>
</evidence>
<name>A0ABR4BJ78_9LECA</name>
<keyword evidence="9" id="KW-1185">Reference proteome</keyword>
<dbReference type="PANTHER" id="PTHR37451">
    <property type="entry name" value="MARVEL DOMAIN"/>
    <property type="match status" value="1"/>
</dbReference>
<evidence type="ECO:0000256" key="2">
    <source>
        <dbReference type="ARBA" id="ARBA00022692"/>
    </source>
</evidence>
<reference evidence="8 9" key="1">
    <citation type="submission" date="2024-09" db="EMBL/GenBank/DDBJ databases">
        <title>Rethinking Asexuality: The Enigmatic Case of Functional Sexual Genes in Lepraria (Stereocaulaceae).</title>
        <authorList>
            <person name="Doellman M."/>
            <person name="Sun Y."/>
            <person name="Barcenas-Pena A."/>
            <person name="Lumbsch H.T."/>
            <person name="Grewe F."/>
        </authorList>
    </citation>
    <scope>NUCLEOTIDE SEQUENCE [LARGE SCALE GENOMIC DNA]</scope>
    <source>
        <strain evidence="8 9">Grewe 0041</strain>
    </source>
</reference>
<dbReference type="PANTHER" id="PTHR37451:SF4">
    <property type="entry name" value="MARVEL DOMAIN-CONTAINING PROTEIN"/>
    <property type="match status" value="1"/>
</dbReference>
<comment type="subcellular location">
    <subcellularLocation>
        <location evidence="1">Membrane</location>
        <topology evidence="1">Multi-pass membrane protein</topology>
    </subcellularLocation>
</comment>
<keyword evidence="2 6" id="KW-0812">Transmembrane</keyword>
<dbReference type="Pfam" id="PF01284">
    <property type="entry name" value="MARVEL"/>
    <property type="match status" value="1"/>
</dbReference>
<evidence type="ECO:0000256" key="5">
    <source>
        <dbReference type="SAM" id="MobiDB-lite"/>
    </source>
</evidence>
<keyword evidence="3 6" id="KW-1133">Transmembrane helix</keyword>
<organism evidence="8 9">
    <name type="scientific">Lepraria finkii</name>
    <dbReference type="NCBI Taxonomy" id="1340010"/>
    <lineage>
        <taxon>Eukaryota</taxon>
        <taxon>Fungi</taxon>
        <taxon>Dikarya</taxon>
        <taxon>Ascomycota</taxon>
        <taxon>Pezizomycotina</taxon>
        <taxon>Lecanoromycetes</taxon>
        <taxon>OSLEUM clade</taxon>
        <taxon>Lecanoromycetidae</taxon>
        <taxon>Lecanorales</taxon>
        <taxon>Lecanorineae</taxon>
        <taxon>Stereocaulaceae</taxon>
        <taxon>Lepraria</taxon>
    </lineage>
</organism>
<evidence type="ECO:0000256" key="4">
    <source>
        <dbReference type="ARBA" id="ARBA00023136"/>
    </source>
</evidence>
<dbReference type="InterPro" id="IPR008253">
    <property type="entry name" value="Marvel"/>
</dbReference>
<sequence>MLNLNTPLRIIQVILATVAIALNSYVISWYIQHTRSRSTPNEPPFLIFVGSWSLLVLPYLFLNPALSQSRHNKPSGRYFNKWAVLALDALTCLFWFAGWIALAVYRHSLIICLGHTCSAMYGGIVVGILAWIAFLATTILATLHVTRTRGGGSTEQTHGRWVGKPSAQV</sequence>
<dbReference type="Proteomes" id="UP001590951">
    <property type="component" value="Unassembled WGS sequence"/>
</dbReference>
<gene>
    <name evidence="8" type="ORF">ABVK25_001498</name>
</gene>
<feature type="domain" description="MARVEL" evidence="7">
    <location>
        <begin position="5"/>
        <end position="140"/>
    </location>
</feature>
<evidence type="ECO:0000313" key="8">
    <source>
        <dbReference type="EMBL" id="KAL2057881.1"/>
    </source>
</evidence>
<evidence type="ECO:0000259" key="7">
    <source>
        <dbReference type="Pfam" id="PF01284"/>
    </source>
</evidence>
<dbReference type="EMBL" id="JBHFEH010000003">
    <property type="protein sequence ID" value="KAL2057881.1"/>
    <property type="molecule type" value="Genomic_DNA"/>
</dbReference>
<feature type="transmembrane region" description="Helical" evidence="6">
    <location>
        <begin position="12"/>
        <end position="31"/>
    </location>
</feature>
<feature type="transmembrane region" description="Helical" evidence="6">
    <location>
        <begin position="82"/>
        <end position="105"/>
    </location>
</feature>
<accession>A0ABR4BJ78</accession>
<proteinExistence type="predicted"/>
<comment type="caution">
    <text evidence="8">The sequence shown here is derived from an EMBL/GenBank/DDBJ whole genome shotgun (WGS) entry which is preliminary data.</text>
</comment>
<protein>
    <recommendedName>
        <fullName evidence="7">MARVEL domain-containing protein</fullName>
    </recommendedName>
</protein>
<feature type="transmembrane region" description="Helical" evidence="6">
    <location>
        <begin position="43"/>
        <end position="62"/>
    </location>
</feature>
<feature type="transmembrane region" description="Helical" evidence="6">
    <location>
        <begin position="120"/>
        <end position="143"/>
    </location>
</feature>
<evidence type="ECO:0000313" key="9">
    <source>
        <dbReference type="Proteomes" id="UP001590951"/>
    </source>
</evidence>
<evidence type="ECO:0000256" key="1">
    <source>
        <dbReference type="ARBA" id="ARBA00004141"/>
    </source>
</evidence>